<accession>A0A9P6DFK2</accession>
<feature type="compositionally biased region" description="Basic residues" evidence="1">
    <location>
        <begin position="97"/>
        <end position="107"/>
    </location>
</feature>
<name>A0A9P6DFK2_PLEER</name>
<feature type="compositionally biased region" description="Polar residues" evidence="1">
    <location>
        <begin position="57"/>
        <end position="72"/>
    </location>
</feature>
<proteinExistence type="predicted"/>
<evidence type="ECO:0000313" key="2">
    <source>
        <dbReference type="EMBL" id="KAF9494678.1"/>
    </source>
</evidence>
<keyword evidence="3" id="KW-1185">Reference proteome</keyword>
<dbReference type="AlphaFoldDB" id="A0A9P6DFK2"/>
<organism evidence="2 3">
    <name type="scientific">Pleurotus eryngii</name>
    <name type="common">Boletus of the steppes</name>
    <dbReference type="NCBI Taxonomy" id="5323"/>
    <lineage>
        <taxon>Eukaryota</taxon>
        <taxon>Fungi</taxon>
        <taxon>Dikarya</taxon>
        <taxon>Basidiomycota</taxon>
        <taxon>Agaricomycotina</taxon>
        <taxon>Agaricomycetes</taxon>
        <taxon>Agaricomycetidae</taxon>
        <taxon>Agaricales</taxon>
        <taxon>Pleurotineae</taxon>
        <taxon>Pleurotaceae</taxon>
        <taxon>Pleurotus</taxon>
    </lineage>
</organism>
<feature type="non-terminal residue" evidence="2">
    <location>
        <position position="1"/>
    </location>
</feature>
<dbReference type="Proteomes" id="UP000807025">
    <property type="component" value="Unassembled WGS sequence"/>
</dbReference>
<feature type="compositionally biased region" description="Low complexity" evidence="1">
    <location>
        <begin position="87"/>
        <end position="96"/>
    </location>
</feature>
<sequence length="140" mass="15529">RSTWISDSISRVVWNALTQSRTHSHSASSGSFSFGTARAVRGPPSRAGASPWVRCSPESQSLGSRRPQSARSLISHPWPTRSRSYAPSSQPRSSLRPPRRVHRHHHAYPSPVTLDDCVFVYSASNRVSRTGTLTVRSMTY</sequence>
<feature type="compositionally biased region" description="Low complexity" evidence="1">
    <location>
        <begin position="25"/>
        <end position="38"/>
    </location>
</feature>
<gene>
    <name evidence="2" type="ORF">BDN71DRAFT_1448710</name>
</gene>
<comment type="caution">
    <text evidence="2">The sequence shown here is derived from an EMBL/GenBank/DDBJ whole genome shotgun (WGS) entry which is preliminary data.</text>
</comment>
<evidence type="ECO:0000256" key="1">
    <source>
        <dbReference type="SAM" id="MobiDB-lite"/>
    </source>
</evidence>
<dbReference type="EMBL" id="MU154570">
    <property type="protein sequence ID" value="KAF9494678.1"/>
    <property type="molecule type" value="Genomic_DNA"/>
</dbReference>
<protein>
    <submittedName>
        <fullName evidence="2">Uncharacterized protein</fullName>
    </submittedName>
</protein>
<feature type="region of interest" description="Disordered" evidence="1">
    <location>
        <begin position="23"/>
        <end position="107"/>
    </location>
</feature>
<evidence type="ECO:0000313" key="3">
    <source>
        <dbReference type="Proteomes" id="UP000807025"/>
    </source>
</evidence>
<reference evidence="2" key="1">
    <citation type="submission" date="2020-11" db="EMBL/GenBank/DDBJ databases">
        <authorList>
            <consortium name="DOE Joint Genome Institute"/>
            <person name="Ahrendt S."/>
            <person name="Riley R."/>
            <person name="Andreopoulos W."/>
            <person name="Labutti K."/>
            <person name="Pangilinan J."/>
            <person name="Ruiz-Duenas F.J."/>
            <person name="Barrasa J.M."/>
            <person name="Sanchez-Garcia M."/>
            <person name="Camarero S."/>
            <person name="Miyauchi S."/>
            <person name="Serrano A."/>
            <person name="Linde D."/>
            <person name="Babiker R."/>
            <person name="Drula E."/>
            <person name="Ayuso-Fernandez I."/>
            <person name="Pacheco R."/>
            <person name="Padilla G."/>
            <person name="Ferreira P."/>
            <person name="Barriuso J."/>
            <person name="Kellner H."/>
            <person name="Castanera R."/>
            <person name="Alfaro M."/>
            <person name="Ramirez L."/>
            <person name="Pisabarro A.G."/>
            <person name="Kuo A."/>
            <person name="Tritt A."/>
            <person name="Lipzen A."/>
            <person name="He G."/>
            <person name="Yan M."/>
            <person name="Ng V."/>
            <person name="Cullen D."/>
            <person name="Martin F."/>
            <person name="Rosso M.-N."/>
            <person name="Henrissat B."/>
            <person name="Hibbett D."/>
            <person name="Martinez A.T."/>
            <person name="Grigoriev I.V."/>
        </authorList>
    </citation>
    <scope>NUCLEOTIDE SEQUENCE</scope>
    <source>
        <strain evidence="2">ATCC 90797</strain>
    </source>
</reference>